<organism evidence="2 3">
    <name type="scientific">Pelagibacterium lacus</name>
    <dbReference type="NCBI Taxonomy" id="2282655"/>
    <lineage>
        <taxon>Bacteria</taxon>
        <taxon>Pseudomonadati</taxon>
        <taxon>Pseudomonadota</taxon>
        <taxon>Alphaproteobacteria</taxon>
        <taxon>Hyphomicrobiales</taxon>
        <taxon>Devosiaceae</taxon>
        <taxon>Pelagibacterium</taxon>
    </lineage>
</organism>
<dbReference type="RefSeq" id="WP_114644807.1">
    <property type="nucleotide sequence ID" value="NZ_QQNH01000003.1"/>
</dbReference>
<gene>
    <name evidence="2" type="ORF">DVH29_03680</name>
</gene>
<dbReference type="AlphaFoldDB" id="A0A369WD61"/>
<dbReference type="Proteomes" id="UP000253759">
    <property type="component" value="Unassembled WGS sequence"/>
</dbReference>
<keyword evidence="3" id="KW-1185">Reference proteome</keyword>
<accession>A0A369WD61</accession>
<evidence type="ECO:0008006" key="4">
    <source>
        <dbReference type="Google" id="ProtNLM"/>
    </source>
</evidence>
<comment type="caution">
    <text evidence="2">The sequence shown here is derived from an EMBL/GenBank/DDBJ whole genome shotgun (WGS) entry which is preliminary data.</text>
</comment>
<proteinExistence type="predicted"/>
<name>A0A369WD61_9HYPH</name>
<sequence length="409" mass="43536">MIKNVTRLMLLSAALLGGTSTAALALEADQFADRLVETARIMGLSFAYDAATADGDTITISDFTILLPGEDPIEVPGDLVFEGVVETADGGYTAARATIADVDYTDEDEGFSVSLVDIAVEGIELPAQVSVANAMQIGMSLYDRMVAGPLAVTDPDGNEVFTVALMESAVSESAADGGITSSYDVSGIRVDLSSLEEPEARKALEALGMEVFTGSMGGSGTWWPDTGVVSLDDMSFVADDLASFSMAFALEGYTEELYTEMMKINLKMAEMTEAGEELSDEQVMAMSQSMLASMEDVKLASGSLRYDDASLFMKVLEIIGAEQGVDADTFKAGLQFMVPMALAEVEDQAFKTMVTNAVNTFIADPQNFTISVAPDEPVAFSTFEERADEIESDPFVLVDLLNVQITAND</sequence>
<evidence type="ECO:0000313" key="2">
    <source>
        <dbReference type="EMBL" id="RDE10041.1"/>
    </source>
</evidence>
<evidence type="ECO:0000256" key="1">
    <source>
        <dbReference type="SAM" id="SignalP"/>
    </source>
</evidence>
<protein>
    <recommendedName>
        <fullName evidence="4">DUF945 family protein</fullName>
    </recommendedName>
</protein>
<dbReference type="EMBL" id="QQNH01000003">
    <property type="protein sequence ID" value="RDE10041.1"/>
    <property type="molecule type" value="Genomic_DNA"/>
</dbReference>
<feature type="signal peptide" evidence="1">
    <location>
        <begin position="1"/>
        <end position="25"/>
    </location>
</feature>
<feature type="chain" id="PRO_5016686689" description="DUF945 family protein" evidence="1">
    <location>
        <begin position="26"/>
        <end position="409"/>
    </location>
</feature>
<evidence type="ECO:0000313" key="3">
    <source>
        <dbReference type="Proteomes" id="UP000253759"/>
    </source>
</evidence>
<dbReference type="OrthoDB" id="7824623at2"/>
<keyword evidence="1" id="KW-0732">Signal</keyword>
<reference evidence="3" key="1">
    <citation type="submission" date="2018-07" db="EMBL/GenBank/DDBJ databases">
        <authorList>
            <person name="Liu B.-T."/>
            <person name="Du Z."/>
        </authorList>
    </citation>
    <scope>NUCLEOTIDE SEQUENCE [LARGE SCALE GENOMIC DNA]</scope>
    <source>
        <strain evidence="3">XYN52</strain>
    </source>
</reference>